<sequence>MHTSTPHHAPQTWAPGGPGLSCRTLPGAPPASPQDKSVRAASTRPLLVLLAGAEGRSELRVKMECGFLLLQVPEPLTSGLSLDLDRVPDAGQADRLLRAPDLGPMEAEPQKAPRQTPLDTQREPRGPVQRADGAEAVQSERAPPGAPQPPGRLSPWGPGLRADMVERGGWGCDARCPHGSPKHTRSAATQRRLGAGSAGPGRTPARSPDPRQVWAPDPCRRACGRGEEVDSIFQRPSRGTGRHYSAAPTQQSSTPRAGSSPQQGHSPRAKSPEQQSRACTPAGCPGPEALALYLRVHLSPFAAAWPLFTFES</sequence>
<proteinExistence type="predicted"/>
<keyword evidence="2" id="KW-1185">Reference proteome</keyword>
<evidence type="ECO:0000313" key="3">
    <source>
        <dbReference type="RefSeq" id="XP_070631009.1"/>
    </source>
</evidence>
<gene>
    <name evidence="3" type="primary">LOC109574965</name>
</gene>
<accession>A0ABM4R622</accession>
<feature type="compositionally biased region" description="Basic and acidic residues" evidence="1">
    <location>
        <begin position="218"/>
        <end position="228"/>
    </location>
</feature>
<protein>
    <submittedName>
        <fullName evidence="3">Uncharacterized protein</fullName>
    </submittedName>
</protein>
<organism evidence="2 3">
    <name type="scientific">Bos indicus</name>
    <name type="common">Zebu</name>
    <dbReference type="NCBI Taxonomy" id="9915"/>
    <lineage>
        <taxon>Eukaryota</taxon>
        <taxon>Metazoa</taxon>
        <taxon>Chordata</taxon>
        <taxon>Craniata</taxon>
        <taxon>Vertebrata</taxon>
        <taxon>Euteleostomi</taxon>
        <taxon>Mammalia</taxon>
        <taxon>Eutheria</taxon>
        <taxon>Laurasiatheria</taxon>
        <taxon>Artiodactyla</taxon>
        <taxon>Ruminantia</taxon>
        <taxon>Pecora</taxon>
        <taxon>Bovidae</taxon>
        <taxon>Bovinae</taxon>
        <taxon>Bos</taxon>
    </lineage>
</organism>
<feature type="region of interest" description="Disordered" evidence="1">
    <location>
        <begin position="1"/>
        <end position="40"/>
    </location>
</feature>
<feature type="region of interest" description="Disordered" evidence="1">
    <location>
        <begin position="99"/>
        <end position="282"/>
    </location>
</feature>
<dbReference type="GeneID" id="109574965"/>
<evidence type="ECO:0000313" key="2">
    <source>
        <dbReference type="Proteomes" id="UP001652663"/>
    </source>
</evidence>
<dbReference type="RefSeq" id="XP_070631009.1">
    <property type="nucleotide sequence ID" value="XM_070774908.1"/>
</dbReference>
<name>A0ABM4R622_BOSIN</name>
<reference evidence="3" key="1">
    <citation type="submission" date="2025-08" db="UniProtKB">
        <authorList>
            <consortium name="RefSeq"/>
        </authorList>
    </citation>
    <scope>IDENTIFICATION</scope>
    <source>
        <tissue evidence="3">Blood</tissue>
    </source>
</reference>
<feature type="compositionally biased region" description="Polar residues" evidence="1">
    <location>
        <begin position="247"/>
        <end position="265"/>
    </location>
</feature>
<dbReference type="Proteomes" id="UP001652663">
    <property type="component" value="Chromosome 20"/>
</dbReference>
<evidence type="ECO:0000256" key="1">
    <source>
        <dbReference type="SAM" id="MobiDB-lite"/>
    </source>
</evidence>